<dbReference type="GO" id="GO:0016020">
    <property type="term" value="C:membrane"/>
    <property type="evidence" value="ECO:0007669"/>
    <property type="project" value="InterPro"/>
</dbReference>
<feature type="transmembrane region" description="Helical" evidence="1">
    <location>
        <begin position="509"/>
        <end position="528"/>
    </location>
</feature>
<evidence type="ECO:0000256" key="1">
    <source>
        <dbReference type="SAM" id="Phobius"/>
    </source>
</evidence>
<sequence>MHAYLLGTIASFGVGYIACHNNLVNKLYETIDDIPSTTHKRHLLYITSQKEITLFRDLYVNYHNHAIMNTPGAVSKIFWPAHVCTPRTKAGFLVGWNIRSFTTCIAAVISDVKLNDLEATLSALSTDTSSSFVYMGKVCGAPPIVLGVLTTLFDTNGEGGNILNAEGVADKRKTANLWMTIQLQNNNMPFLRSIYCCGYRYSDVSSEIIFYKQPNPTRLQYISLEPLILDIQQNSGHKVDQDSFTMKNVKKIINTRLRSGKQRTQINDMRLILNQINSSFETETAIINRCRFFTNRRNCDSVNVSETMLQSAIFIKKGVLYPIKYLLPFIRPILVQPIIVFLMLVRIFAEMVLWILNLRFPSSMFNGMALKDLSATSQQIDLRLQQASFWPWQYMLLRRRDWTNTATTRAQYISFYNSMWLVANDIIIGLTIGSFLVNNSEYVANIILRDYLDRYTIEKLVSMIDWLMGWPAGLKLNSELDSFLGELFLRLIELWKDCVGVIGPLTPSIIGIIGLSGMFGGSMVLSLLSDFLSFMTIHIYLFYMVAAKIFNWQLTILYSLFNLFQGKKWNTLRNRIDSCDYDLDQLLLGTILFTLLTFLFPTVVVYYATFATSRVAVIFLQAVMETLLAFLNHFPLFAIMLRFKDPDRLPGGLKFVICDPDYFATYGFAKVVRKIRSFWPWSSRLRKMGNPFINISAINNKSDIKSTSKLDRSSQNEEESDQVIRARKNRIKVDVSNSNFASLSTNPSTSPSMNPSVLESWPPKVSYLFMQNLPIPLSAIFFQYLLLWKRLSSHYFSFYVLRCLVSGETIKPIARLQYPMLPETRPNLMNFWLFLKNYC</sequence>
<keyword evidence="1" id="KW-0812">Transmembrane</keyword>
<protein>
    <submittedName>
        <fullName evidence="2">N-acetylglucosaminyl transferase component Gpi1</fullName>
    </submittedName>
</protein>
<feature type="transmembrane region" description="Helical" evidence="1">
    <location>
        <begin position="615"/>
        <end position="641"/>
    </location>
</feature>
<keyword evidence="2" id="KW-0808">Transferase</keyword>
<dbReference type="OrthoDB" id="70250at2759"/>
<evidence type="ECO:0000313" key="2">
    <source>
        <dbReference type="EMBL" id="GES86677.1"/>
    </source>
</evidence>
<dbReference type="InterPro" id="IPR007720">
    <property type="entry name" value="PigQ/GPI1"/>
</dbReference>
<proteinExistence type="predicted"/>
<dbReference type="GO" id="GO:0016740">
    <property type="term" value="F:transferase activity"/>
    <property type="evidence" value="ECO:0007669"/>
    <property type="project" value="UniProtKB-KW"/>
</dbReference>
<dbReference type="AlphaFoldDB" id="A0A8H3QPG8"/>
<dbReference type="Pfam" id="PF05024">
    <property type="entry name" value="Gpi1"/>
    <property type="match status" value="1"/>
</dbReference>
<dbReference type="Proteomes" id="UP000615446">
    <property type="component" value="Unassembled WGS sequence"/>
</dbReference>
<feature type="transmembrane region" description="Helical" evidence="1">
    <location>
        <begin position="419"/>
        <end position="437"/>
    </location>
</feature>
<gene>
    <name evidence="2" type="ORF">RCL2_001372800</name>
</gene>
<keyword evidence="1" id="KW-1133">Transmembrane helix</keyword>
<feature type="transmembrane region" description="Helical" evidence="1">
    <location>
        <begin position="540"/>
        <end position="561"/>
    </location>
</feature>
<keyword evidence="1" id="KW-0472">Membrane</keyword>
<feature type="transmembrane region" description="Helical" evidence="1">
    <location>
        <begin position="586"/>
        <end position="608"/>
    </location>
</feature>
<dbReference type="GO" id="GO:0005783">
    <property type="term" value="C:endoplasmic reticulum"/>
    <property type="evidence" value="ECO:0007669"/>
    <property type="project" value="TreeGrafter"/>
</dbReference>
<accession>A0A8H3QPG8</accession>
<dbReference type="EMBL" id="BLAL01000162">
    <property type="protein sequence ID" value="GES86677.1"/>
    <property type="molecule type" value="Genomic_DNA"/>
</dbReference>
<organism evidence="2 3">
    <name type="scientific">Rhizophagus clarus</name>
    <dbReference type="NCBI Taxonomy" id="94130"/>
    <lineage>
        <taxon>Eukaryota</taxon>
        <taxon>Fungi</taxon>
        <taxon>Fungi incertae sedis</taxon>
        <taxon>Mucoromycota</taxon>
        <taxon>Glomeromycotina</taxon>
        <taxon>Glomeromycetes</taxon>
        <taxon>Glomerales</taxon>
        <taxon>Glomeraceae</taxon>
        <taxon>Rhizophagus</taxon>
    </lineage>
</organism>
<reference evidence="2" key="1">
    <citation type="submission" date="2019-10" db="EMBL/GenBank/DDBJ databases">
        <title>Conservation and host-specific expression of non-tandemly repeated heterogenous ribosome RNA gene in arbuscular mycorrhizal fungi.</title>
        <authorList>
            <person name="Maeda T."/>
            <person name="Kobayashi Y."/>
            <person name="Nakagawa T."/>
            <person name="Ezawa T."/>
            <person name="Yamaguchi K."/>
            <person name="Bino T."/>
            <person name="Nishimoto Y."/>
            <person name="Shigenobu S."/>
            <person name="Kawaguchi M."/>
        </authorList>
    </citation>
    <scope>NUCLEOTIDE SEQUENCE</scope>
    <source>
        <strain evidence="2">HR1</strain>
    </source>
</reference>
<feature type="transmembrane region" description="Helical" evidence="1">
    <location>
        <begin position="334"/>
        <end position="356"/>
    </location>
</feature>
<dbReference type="GO" id="GO:0006506">
    <property type="term" value="P:GPI anchor biosynthetic process"/>
    <property type="evidence" value="ECO:0007669"/>
    <property type="project" value="InterPro"/>
</dbReference>
<dbReference type="PANTHER" id="PTHR21329:SF3">
    <property type="entry name" value="PHOSPHATIDYLINOSITOL N-ACETYLGLUCOSAMINYLTRANSFERASE SUBUNIT Q"/>
    <property type="match status" value="1"/>
</dbReference>
<comment type="caution">
    <text evidence="2">The sequence shown here is derived from an EMBL/GenBank/DDBJ whole genome shotgun (WGS) entry which is preliminary data.</text>
</comment>
<name>A0A8H3QPG8_9GLOM</name>
<dbReference type="PANTHER" id="PTHR21329">
    <property type="entry name" value="PHOSPHATIDYLINOSITOL N-ACETYLGLUCOSAMINYLTRANSFERASE SUBUNIT Q-RELATED"/>
    <property type="match status" value="1"/>
</dbReference>
<evidence type="ECO:0000313" key="3">
    <source>
        <dbReference type="Proteomes" id="UP000615446"/>
    </source>
</evidence>